<dbReference type="EMBL" id="CANHGI010000005">
    <property type="protein sequence ID" value="CAI5452512.1"/>
    <property type="molecule type" value="Genomic_DNA"/>
</dbReference>
<keyword evidence="3" id="KW-1185">Reference proteome</keyword>
<sequence>MPDQMDDLIVQDDGNDQFLTERPNNQNQSIMREETTMGTRGKTTALMIAVKLAMVDKRKTLDLFMPAIIFTFSFAILIHTIIGAVVLLV</sequence>
<evidence type="ECO:0000313" key="2">
    <source>
        <dbReference type="EMBL" id="CAI5452512.1"/>
    </source>
</evidence>
<comment type="caution">
    <text evidence="2">The sequence shown here is derived from an EMBL/GenBank/DDBJ whole genome shotgun (WGS) entry which is preliminary data.</text>
</comment>
<keyword evidence="1" id="KW-0812">Transmembrane</keyword>
<dbReference type="AlphaFoldDB" id="A0A9P1IYL5"/>
<reference evidence="2" key="1">
    <citation type="submission" date="2022-11" db="EMBL/GenBank/DDBJ databases">
        <authorList>
            <person name="Kikuchi T."/>
        </authorList>
    </citation>
    <scope>NUCLEOTIDE SEQUENCE</scope>
    <source>
        <strain evidence="2">PS1010</strain>
    </source>
</reference>
<organism evidence="2 3">
    <name type="scientific">Caenorhabditis angaria</name>
    <dbReference type="NCBI Taxonomy" id="860376"/>
    <lineage>
        <taxon>Eukaryota</taxon>
        <taxon>Metazoa</taxon>
        <taxon>Ecdysozoa</taxon>
        <taxon>Nematoda</taxon>
        <taxon>Chromadorea</taxon>
        <taxon>Rhabditida</taxon>
        <taxon>Rhabditina</taxon>
        <taxon>Rhabditomorpha</taxon>
        <taxon>Rhabditoidea</taxon>
        <taxon>Rhabditidae</taxon>
        <taxon>Peloderinae</taxon>
        <taxon>Caenorhabditis</taxon>
    </lineage>
</organism>
<feature type="transmembrane region" description="Helical" evidence="1">
    <location>
        <begin position="63"/>
        <end position="88"/>
    </location>
</feature>
<evidence type="ECO:0000256" key="1">
    <source>
        <dbReference type="SAM" id="Phobius"/>
    </source>
</evidence>
<accession>A0A9P1IYL5</accession>
<dbReference type="Proteomes" id="UP001152747">
    <property type="component" value="Unassembled WGS sequence"/>
</dbReference>
<gene>
    <name evidence="2" type="ORF">CAMP_LOCUS15149</name>
</gene>
<keyword evidence="1" id="KW-0472">Membrane</keyword>
<name>A0A9P1IYL5_9PELO</name>
<protein>
    <submittedName>
        <fullName evidence="2">Uncharacterized protein</fullName>
    </submittedName>
</protein>
<keyword evidence="1" id="KW-1133">Transmembrane helix</keyword>
<proteinExistence type="predicted"/>
<evidence type="ECO:0000313" key="3">
    <source>
        <dbReference type="Proteomes" id="UP001152747"/>
    </source>
</evidence>